<dbReference type="Pfam" id="PF04205">
    <property type="entry name" value="FMN_bind"/>
    <property type="match status" value="1"/>
</dbReference>
<comment type="cofactor">
    <cofactor evidence="1">
        <name>FMN</name>
        <dbReference type="ChEBI" id="CHEBI:58210"/>
    </cofactor>
</comment>
<organism evidence="12 13">
    <name type="scientific">Solobacterium moorei</name>
    <dbReference type="NCBI Taxonomy" id="102148"/>
    <lineage>
        <taxon>Bacteria</taxon>
        <taxon>Bacillati</taxon>
        <taxon>Bacillota</taxon>
        <taxon>Erysipelotrichia</taxon>
        <taxon>Erysipelotrichales</taxon>
        <taxon>Erysipelotrichaceae</taxon>
        <taxon>Solobacterium</taxon>
    </lineage>
</organism>
<dbReference type="PRINTS" id="PR00411">
    <property type="entry name" value="PNDRDTASEI"/>
</dbReference>
<dbReference type="PANTHER" id="PTHR43400:SF7">
    <property type="entry name" value="FAD-DEPENDENT OXIDOREDUCTASE 2 FAD BINDING DOMAIN-CONTAINING PROTEIN"/>
    <property type="match status" value="1"/>
</dbReference>
<dbReference type="Gene3D" id="3.90.1010.20">
    <property type="match status" value="1"/>
</dbReference>
<evidence type="ECO:0000256" key="2">
    <source>
        <dbReference type="ARBA" id="ARBA00001974"/>
    </source>
</evidence>
<keyword evidence="7" id="KW-0274">FAD</keyword>
<dbReference type="SUPFAM" id="SSF51905">
    <property type="entry name" value="FAD/NAD(P)-binding domain"/>
    <property type="match status" value="1"/>
</dbReference>
<comment type="cofactor">
    <cofactor evidence="2">
        <name>FAD</name>
        <dbReference type="ChEBI" id="CHEBI:57692"/>
    </cofactor>
</comment>
<dbReference type="GO" id="GO:0016020">
    <property type="term" value="C:membrane"/>
    <property type="evidence" value="ECO:0007669"/>
    <property type="project" value="InterPro"/>
</dbReference>
<evidence type="ECO:0000256" key="7">
    <source>
        <dbReference type="ARBA" id="ARBA00022827"/>
    </source>
</evidence>
<dbReference type="InterPro" id="IPR036188">
    <property type="entry name" value="FAD/NAD-bd_sf"/>
</dbReference>
<dbReference type="Gene3D" id="3.50.50.60">
    <property type="entry name" value="FAD/NAD(P)-binding domain"/>
    <property type="match status" value="1"/>
</dbReference>
<feature type="domain" description="FMN-binding" evidence="11">
    <location>
        <begin position="38"/>
        <end position="112"/>
    </location>
</feature>
<dbReference type="EMBL" id="QRWX01000004">
    <property type="protein sequence ID" value="RGT54293.1"/>
    <property type="molecule type" value="Genomic_DNA"/>
</dbReference>
<dbReference type="RefSeq" id="WP_118765262.1">
    <property type="nucleotide sequence ID" value="NZ_CABJCF010000004.1"/>
</dbReference>
<evidence type="ECO:0000313" key="13">
    <source>
        <dbReference type="Proteomes" id="UP000284731"/>
    </source>
</evidence>
<dbReference type="PANTHER" id="PTHR43400">
    <property type="entry name" value="FUMARATE REDUCTASE"/>
    <property type="match status" value="1"/>
</dbReference>
<evidence type="ECO:0000256" key="4">
    <source>
        <dbReference type="ARBA" id="ARBA00013137"/>
    </source>
</evidence>
<proteinExistence type="inferred from homology"/>
<evidence type="ECO:0000256" key="5">
    <source>
        <dbReference type="ARBA" id="ARBA00015872"/>
    </source>
</evidence>
<evidence type="ECO:0000256" key="8">
    <source>
        <dbReference type="ARBA" id="ARBA00023002"/>
    </source>
</evidence>
<evidence type="ECO:0000256" key="9">
    <source>
        <dbReference type="ARBA" id="ARBA00049922"/>
    </source>
</evidence>
<dbReference type="EC" id="1.3.99.33" evidence="4"/>
<gene>
    <name evidence="12" type="ORF">DWX20_09005</name>
</gene>
<keyword evidence="6" id="KW-0285">Flavoprotein</keyword>
<dbReference type="Gene3D" id="3.90.700.10">
    <property type="entry name" value="Succinate dehydrogenase/fumarate reductase flavoprotein, catalytic domain"/>
    <property type="match status" value="1"/>
</dbReference>
<dbReference type="GO" id="GO:0033765">
    <property type="term" value="F:steroid dehydrogenase activity, acting on the CH-CH group of donors"/>
    <property type="evidence" value="ECO:0007669"/>
    <property type="project" value="UniProtKB-ARBA"/>
</dbReference>
<evidence type="ECO:0000256" key="3">
    <source>
        <dbReference type="ARBA" id="ARBA00008040"/>
    </source>
</evidence>
<comment type="caution">
    <text evidence="12">The sequence shown here is derived from an EMBL/GenBank/DDBJ whole genome shotgun (WGS) entry which is preliminary data.</text>
</comment>
<dbReference type="SMART" id="SM00900">
    <property type="entry name" value="FMN_bind"/>
    <property type="match status" value="1"/>
</dbReference>
<evidence type="ECO:0000256" key="6">
    <source>
        <dbReference type="ARBA" id="ARBA00022630"/>
    </source>
</evidence>
<dbReference type="Pfam" id="PF00890">
    <property type="entry name" value="FAD_binding_2"/>
    <property type="match status" value="1"/>
</dbReference>
<comment type="catalytic activity">
    <reaction evidence="9">
        <text>dihydrourocanate + A = urocanate + AH2</text>
        <dbReference type="Rhea" id="RHEA:36059"/>
        <dbReference type="ChEBI" id="CHEBI:13193"/>
        <dbReference type="ChEBI" id="CHEBI:17499"/>
        <dbReference type="ChEBI" id="CHEBI:27247"/>
        <dbReference type="ChEBI" id="CHEBI:72991"/>
        <dbReference type="EC" id="1.3.99.33"/>
    </reaction>
</comment>
<name>A0A412PBP2_9FIRM</name>
<dbReference type="InterPro" id="IPR027477">
    <property type="entry name" value="Succ_DH/fumarate_Rdtase_cat_sf"/>
</dbReference>
<dbReference type="PROSITE" id="PS51257">
    <property type="entry name" value="PROKAR_LIPOPROTEIN"/>
    <property type="match status" value="1"/>
</dbReference>
<dbReference type="InterPro" id="IPR003953">
    <property type="entry name" value="FAD-dep_OxRdtase_2_FAD-bd"/>
</dbReference>
<keyword evidence="8" id="KW-0560">Oxidoreductase</keyword>
<keyword evidence="10" id="KW-0732">Signal</keyword>
<sequence length="620" mass="64966">MNKRLFAACLSVGMLLAGCSAKKSTTVKDGTYEETVDGRNGKVTVSTTISSGKITNVEVKDNEETPEIAGTAITELPKKIVEKNSPNVDGVTGATITSDAIKEAVKNAIKTAGGDPDSFGSDSAQASESKTEKLTADVVVIGAGGAGITAALTAQQDGAKVILLEKSANIGGVSVIAGGPMGINSKEQKEAGVAGTFTTQEVLAHWQSYNCWMDDGQLFYNIANRSGETIDWLEENGMDLVYVGNEQAAHANGFPTYHAYADQSNKLGYYQALLKQFENAGGKIYYQTPAVELKSEDNKITGVVAKSSDTTYEISCDAAVLATGGFGANADVIEKEVGFPLVTFTTGTQTGDGATMSQAIGAGKGKTIQQYHGVTSYSGIEPGSGKDEIAKAIYLATSIWVNQRGSRFAPEDLNYDTALSSNAAATQGEYYFSIMSDDMVKKVEQGGSKELNVETAVGYQPSLPLFSVNEPWTEFRSALEDGVKNGTVFKGDTVEDLAKAMGVDANALKKTISAYNADCANGSDAVYGKDSKYMLSLGDGPYYAVKARPVSLGGIGGVLVNSNLEVIKQDGTVIGGLYAAGNEIAEIYNNSYPLVEGVTLMTALTGGRICGEAAAEYATK</sequence>
<comment type="similarity">
    <text evidence="3">Belongs to the FAD-dependent oxidoreductase 2 family. FRD/SDH subfamily.</text>
</comment>
<feature type="signal peptide" evidence="10">
    <location>
        <begin position="1"/>
        <end position="17"/>
    </location>
</feature>
<evidence type="ECO:0000259" key="11">
    <source>
        <dbReference type="SMART" id="SM00900"/>
    </source>
</evidence>
<dbReference type="AlphaFoldDB" id="A0A412PBP2"/>
<accession>A0A412PBP2</accession>
<reference evidence="12 13" key="1">
    <citation type="submission" date="2018-08" db="EMBL/GenBank/DDBJ databases">
        <title>A genome reference for cultivated species of the human gut microbiota.</title>
        <authorList>
            <person name="Zou Y."/>
            <person name="Xue W."/>
            <person name="Luo G."/>
        </authorList>
    </citation>
    <scope>NUCLEOTIDE SEQUENCE [LARGE SCALE GENOMIC DNA]</scope>
    <source>
        <strain evidence="12 13">AF18-46</strain>
    </source>
</reference>
<dbReference type="SUPFAM" id="SSF56425">
    <property type="entry name" value="Succinate dehydrogenase/fumarate reductase flavoprotein, catalytic domain"/>
    <property type="match status" value="1"/>
</dbReference>
<dbReference type="GO" id="GO:0010181">
    <property type="term" value="F:FMN binding"/>
    <property type="evidence" value="ECO:0007669"/>
    <property type="project" value="InterPro"/>
</dbReference>
<evidence type="ECO:0000256" key="10">
    <source>
        <dbReference type="SAM" id="SignalP"/>
    </source>
</evidence>
<protein>
    <recommendedName>
        <fullName evidence="5">Urocanate reductase</fullName>
        <ecNumber evidence="4">1.3.99.33</ecNumber>
    </recommendedName>
</protein>
<dbReference type="InterPro" id="IPR007329">
    <property type="entry name" value="FMN-bd"/>
</dbReference>
<dbReference type="InterPro" id="IPR050315">
    <property type="entry name" value="FAD-oxidoreductase_2"/>
</dbReference>
<feature type="chain" id="PRO_5039341777" description="Urocanate reductase" evidence="10">
    <location>
        <begin position="18"/>
        <end position="620"/>
    </location>
</feature>
<dbReference type="Proteomes" id="UP000284731">
    <property type="component" value="Unassembled WGS sequence"/>
</dbReference>
<evidence type="ECO:0000256" key="1">
    <source>
        <dbReference type="ARBA" id="ARBA00001917"/>
    </source>
</evidence>
<evidence type="ECO:0000313" key="12">
    <source>
        <dbReference type="EMBL" id="RGT54293.1"/>
    </source>
</evidence>